<dbReference type="Proteomes" id="UP000610862">
    <property type="component" value="Unassembled WGS sequence"/>
</dbReference>
<evidence type="ECO:0008006" key="3">
    <source>
        <dbReference type="Google" id="ProtNLM"/>
    </source>
</evidence>
<evidence type="ECO:0000313" key="2">
    <source>
        <dbReference type="Proteomes" id="UP000610862"/>
    </source>
</evidence>
<organism evidence="1 2">
    <name type="scientific">Lentihominibacter hominis</name>
    <dbReference type="NCBI Taxonomy" id="2763645"/>
    <lineage>
        <taxon>Bacteria</taxon>
        <taxon>Bacillati</taxon>
        <taxon>Bacillota</taxon>
        <taxon>Clostridia</taxon>
        <taxon>Peptostreptococcales</taxon>
        <taxon>Anaerovoracaceae</taxon>
        <taxon>Lentihominibacter</taxon>
    </lineage>
</organism>
<dbReference type="PANTHER" id="PTHR37804:SF1">
    <property type="entry name" value="CDAA REGULATORY PROTEIN CDAR"/>
    <property type="match status" value="1"/>
</dbReference>
<gene>
    <name evidence="1" type="ORF">H8692_05870</name>
</gene>
<dbReference type="Gene3D" id="2.170.120.30">
    <property type="match status" value="2"/>
</dbReference>
<dbReference type="EMBL" id="JACRTA010000002">
    <property type="protein sequence ID" value="MBC8568291.1"/>
    <property type="molecule type" value="Genomic_DNA"/>
</dbReference>
<reference evidence="1" key="1">
    <citation type="submission" date="2020-08" db="EMBL/GenBank/DDBJ databases">
        <title>Genome public.</title>
        <authorList>
            <person name="Liu C."/>
            <person name="Sun Q."/>
        </authorList>
    </citation>
    <scope>NUCLEOTIDE SEQUENCE</scope>
    <source>
        <strain evidence="1">NSJ-24</strain>
    </source>
</reference>
<protein>
    <recommendedName>
        <fullName evidence="3">YbbR-like protein</fullName>
    </recommendedName>
</protein>
<dbReference type="Pfam" id="PF07949">
    <property type="entry name" value="YbbR"/>
    <property type="match status" value="1"/>
</dbReference>
<dbReference type="InterPro" id="IPR053154">
    <property type="entry name" value="c-di-AMP_regulator"/>
</dbReference>
<comment type="caution">
    <text evidence="1">The sequence shown here is derived from an EMBL/GenBank/DDBJ whole genome shotgun (WGS) entry which is preliminary data.</text>
</comment>
<evidence type="ECO:0000313" key="1">
    <source>
        <dbReference type="EMBL" id="MBC8568291.1"/>
    </source>
</evidence>
<name>A0A926I8N1_9FIRM</name>
<dbReference type="InterPro" id="IPR012505">
    <property type="entry name" value="YbbR"/>
</dbReference>
<dbReference type="PANTHER" id="PTHR37804">
    <property type="entry name" value="CDAA REGULATORY PROTEIN CDAR"/>
    <property type="match status" value="1"/>
</dbReference>
<sequence length="312" mass="34487">MLNNKTFLRVFSLVAAVLLWAYVMLEVDPYKTAKISDVSITFANEDVLAEEGLAPISGDEMEVAVKIKGRRSDVNSVRKTGLTAYVDVSSCKKGENSEEIVINTPDGISIETVSEEYLTFEVEELAEEEKNLNIEFDKENGESESKVPWVVAAETDSVTVKGAKSLVDKVESVKGIVSSENMPKEKSEWRDVSVTAVDKDGNIVPDVSILNGDDIQAQVRLMALKTVELDISSSDLREDFQIDKLDVADNIRIVGPEDMIQEIDKIKGFAELAGIDDTQTHKINVNLDLPEGIYLYDQKNPLTVKVKLKAVE</sequence>
<keyword evidence="2" id="KW-1185">Reference proteome</keyword>
<dbReference type="AlphaFoldDB" id="A0A926I8N1"/>
<proteinExistence type="predicted"/>
<accession>A0A926I8N1</accession>
<dbReference type="RefSeq" id="WP_187525230.1">
    <property type="nucleotide sequence ID" value="NZ_JACRTA010000002.1"/>
</dbReference>